<protein>
    <submittedName>
        <fullName evidence="5">Secreted protein</fullName>
    </submittedName>
</protein>
<proteinExistence type="predicted"/>
<evidence type="ECO:0000313" key="2">
    <source>
        <dbReference type="EMBL" id="VDN54188.1"/>
    </source>
</evidence>
<evidence type="ECO:0000313" key="5">
    <source>
        <dbReference type="WBParaSite" id="DME_0001075701-mRNA-1"/>
    </source>
</evidence>
<sequence>MPFPLIVLALLCEIVNGADENIKVCFISVPTAQNNVAVVRPSVPVEYCQDRDAAACFEIFKPTGNDVLANNRMP</sequence>
<name>A0A0N4URS5_DRAME</name>
<reference evidence="5" key="1">
    <citation type="submission" date="2017-02" db="UniProtKB">
        <authorList>
            <consortium name="WormBaseParasite"/>
        </authorList>
    </citation>
    <scope>IDENTIFICATION</scope>
</reference>
<dbReference type="Proteomes" id="UP000274756">
    <property type="component" value="Unassembled WGS sequence"/>
</dbReference>
<gene>
    <name evidence="2" type="ORF">DME_LOCUS4161</name>
</gene>
<feature type="signal peptide" evidence="1">
    <location>
        <begin position="1"/>
        <end position="17"/>
    </location>
</feature>
<evidence type="ECO:0000313" key="3">
    <source>
        <dbReference type="Proteomes" id="UP000038040"/>
    </source>
</evidence>
<accession>A0A0N4URS5</accession>
<dbReference type="EMBL" id="UYYG01000346">
    <property type="protein sequence ID" value="VDN54188.1"/>
    <property type="molecule type" value="Genomic_DNA"/>
</dbReference>
<keyword evidence="1" id="KW-0732">Signal</keyword>
<keyword evidence="4" id="KW-1185">Reference proteome</keyword>
<dbReference type="AlphaFoldDB" id="A0A0N4URS5"/>
<dbReference type="Proteomes" id="UP000038040">
    <property type="component" value="Unplaced"/>
</dbReference>
<dbReference type="WBParaSite" id="DME_0001075701-mRNA-1">
    <property type="protein sequence ID" value="DME_0001075701-mRNA-1"/>
    <property type="gene ID" value="DME_0001075701"/>
</dbReference>
<evidence type="ECO:0000256" key="1">
    <source>
        <dbReference type="SAM" id="SignalP"/>
    </source>
</evidence>
<organism evidence="3 5">
    <name type="scientific">Dracunculus medinensis</name>
    <name type="common">Guinea worm</name>
    <dbReference type="NCBI Taxonomy" id="318479"/>
    <lineage>
        <taxon>Eukaryota</taxon>
        <taxon>Metazoa</taxon>
        <taxon>Ecdysozoa</taxon>
        <taxon>Nematoda</taxon>
        <taxon>Chromadorea</taxon>
        <taxon>Rhabditida</taxon>
        <taxon>Spirurina</taxon>
        <taxon>Dracunculoidea</taxon>
        <taxon>Dracunculidae</taxon>
        <taxon>Dracunculus</taxon>
    </lineage>
</organism>
<evidence type="ECO:0000313" key="4">
    <source>
        <dbReference type="Proteomes" id="UP000274756"/>
    </source>
</evidence>
<feature type="chain" id="PRO_5041081780" evidence="1">
    <location>
        <begin position="18"/>
        <end position="74"/>
    </location>
</feature>
<reference evidence="2 4" key="2">
    <citation type="submission" date="2018-11" db="EMBL/GenBank/DDBJ databases">
        <authorList>
            <consortium name="Pathogen Informatics"/>
        </authorList>
    </citation>
    <scope>NUCLEOTIDE SEQUENCE [LARGE SCALE GENOMIC DNA]</scope>
</reference>